<dbReference type="Proteomes" id="UP000308197">
    <property type="component" value="Unassembled WGS sequence"/>
</dbReference>
<keyword evidence="2" id="KW-0472">Membrane</keyword>
<feature type="region of interest" description="Disordered" evidence="1">
    <location>
        <begin position="1"/>
        <end position="60"/>
    </location>
</feature>
<evidence type="ECO:0000256" key="1">
    <source>
        <dbReference type="SAM" id="MobiDB-lite"/>
    </source>
</evidence>
<evidence type="ECO:0000256" key="2">
    <source>
        <dbReference type="SAM" id="Phobius"/>
    </source>
</evidence>
<dbReference type="Pfam" id="PF20153">
    <property type="entry name" value="DUF6535"/>
    <property type="match status" value="1"/>
</dbReference>
<keyword evidence="2" id="KW-0812">Transmembrane</keyword>
<keyword evidence="2" id="KW-1133">Transmembrane helix</keyword>
<name>A0A5C3P7K2_9APHY</name>
<dbReference type="STRING" id="1314778.A0A5C3P7K2"/>
<dbReference type="InParanoid" id="A0A5C3P7K2"/>
<protein>
    <recommendedName>
        <fullName evidence="3">DUF6535 domain-containing protein</fullName>
    </recommendedName>
</protein>
<reference evidence="4 5" key="1">
    <citation type="journal article" date="2019" name="Nat. Ecol. Evol.">
        <title>Megaphylogeny resolves global patterns of mushroom evolution.</title>
        <authorList>
            <person name="Varga T."/>
            <person name="Krizsan K."/>
            <person name="Foldi C."/>
            <person name="Dima B."/>
            <person name="Sanchez-Garcia M."/>
            <person name="Sanchez-Ramirez S."/>
            <person name="Szollosi G.J."/>
            <person name="Szarkandi J.G."/>
            <person name="Papp V."/>
            <person name="Albert L."/>
            <person name="Andreopoulos W."/>
            <person name="Angelini C."/>
            <person name="Antonin V."/>
            <person name="Barry K.W."/>
            <person name="Bougher N.L."/>
            <person name="Buchanan P."/>
            <person name="Buyck B."/>
            <person name="Bense V."/>
            <person name="Catcheside P."/>
            <person name="Chovatia M."/>
            <person name="Cooper J."/>
            <person name="Damon W."/>
            <person name="Desjardin D."/>
            <person name="Finy P."/>
            <person name="Geml J."/>
            <person name="Haridas S."/>
            <person name="Hughes K."/>
            <person name="Justo A."/>
            <person name="Karasinski D."/>
            <person name="Kautmanova I."/>
            <person name="Kiss B."/>
            <person name="Kocsube S."/>
            <person name="Kotiranta H."/>
            <person name="LaButti K.M."/>
            <person name="Lechner B.E."/>
            <person name="Liimatainen K."/>
            <person name="Lipzen A."/>
            <person name="Lukacs Z."/>
            <person name="Mihaltcheva S."/>
            <person name="Morgado L.N."/>
            <person name="Niskanen T."/>
            <person name="Noordeloos M.E."/>
            <person name="Ohm R.A."/>
            <person name="Ortiz-Santana B."/>
            <person name="Ovrebo C."/>
            <person name="Racz N."/>
            <person name="Riley R."/>
            <person name="Savchenko A."/>
            <person name="Shiryaev A."/>
            <person name="Soop K."/>
            <person name="Spirin V."/>
            <person name="Szebenyi C."/>
            <person name="Tomsovsky M."/>
            <person name="Tulloss R.E."/>
            <person name="Uehling J."/>
            <person name="Grigoriev I.V."/>
            <person name="Vagvolgyi C."/>
            <person name="Papp T."/>
            <person name="Martin F.M."/>
            <person name="Miettinen O."/>
            <person name="Hibbett D.S."/>
            <person name="Nagy L.G."/>
        </authorList>
    </citation>
    <scope>NUCLEOTIDE SEQUENCE [LARGE SCALE GENOMIC DNA]</scope>
    <source>
        <strain evidence="4 5">HHB13444</strain>
    </source>
</reference>
<organism evidence="4 5">
    <name type="scientific">Polyporus arcularius HHB13444</name>
    <dbReference type="NCBI Taxonomy" id="1314778"/>
    <lineage>
        <taxon>Eukaryota</taxon>
        <taxon>Fungi</taxon>
        <taxon>Dikarya</taxon>
        <taxon>Basidiomycota</taxon>
        <taxon>Agaricomycotina</taxon>
        <taxon>Agaricomycetes</taxon>
        <taxon>Polyporales</taxon>
        <taxon>Polyporaceae</taxon>
        <taxon>Polyporus</taxon>
    </lineage>
</organism>
<feature type="transmembrane region" description="Helical" evidence="2">
    <location>
        <begin position="183"/>
        <end position="208"/>
    </location>
</feature>
<feature type="transmembrane region" description="Helical" evidence="2">
    <location>
        <begin position="245"/>
        <end position="269"/>
    </location>
</feature>
<feature type="compositionally biased region" description="Polar residues" evidence="1">
    <location>
        <begin position="777"/>
        <end position="788"/>
    </location>
</feature>
<feature type="compositionally biased region" description="Basic and acidic residues" evidence="1">
    <location>
        <begin position="49"/>
        <end position="60"/>
    </location>
</feature>
<gene>
    <name evidence="4" type="ORF">K466DRAFT_527172</name>
</gene>
<accession>A0A5C3P7K2</accession>
<feature type="domain" description="DUF6535" evidence="3">
    <location>
        <begin position="86"/>
        <end position="270"/>
    </location>
</feature>
<feature type="transmembrane region" description="Helical" evidence="2">
    <location>
        <begin position="275"/>
        <end position="296"/>
    </location>
</feature>
<evidence type="ECO:0000313" key="5">
    <source>
        <dbReference type="Proteomes" id="UP000308197"/>
    </source>
</evidence>
<feature type="region of interest" description="Disordered" evidence="1">
    <location>
        <begin position="682"/>
        <end position="703"/>
    </location>
</feature>
<evidence type="ECO:0000313" key="4">
    <source>
        <dbReference type="EMBL" id="TFK84548.1"/>
    </source>
</evidence>
<sequence length="807" mass="88990">MAENIGMASRMAGNPADTADTTEGQCHEPDNSAGGGTGGNTPPEGRAQPPKEAEGARPKWETVETLEEYWDARRTFFTEEQRAKAWKETADILKTYSDEMVARWNQEIDTLLVYAGLFSAILTAFNVQSYQLLTPPPAVDPVIIALERISAQLSSFAVNLPSVNSTQPAFVHYHPIPPRATRWAVWLNALWFSSLIFSLSAASIGIMVKQWLNEYSTGISGTSRQNARLRQLRLNSLRRWRVKEIVSLLPVLLQIASGLFFAGLLILLWNLNRTVATVGTVLVGILAIFSFLTIVLPSIATHCPYLSPPSRALFQLTRPLRKLTNLCRCQLSSWILGRYGISIWQLQARLDLKDFQREHPRAFGLCYLLCPQNVPVALRWRGMELSLLSQLSDKLDGDMVATAYATSMNIGYLDHAAVCTTELSLDITRQCFQAIHAASTAHWGPIELQLQMWSVHPCMWSGSLISLMNVSGNDAAWSPPALATALNTAYESINELSQNIQSDVPRTRLLCADFVRIIRHFSHSTLPPGAMDVKEGIHDDYLPRAMEQTRGINLGKDIRQYVVSALVDEALEGLGRVIINRSYIQQALHALRCIVDCVPPRTEPDCTCDDADCITMQSQAVRVLKAFSDLLLPSEADEYTVWIDDVLSGLRKHVYQSTHAPLSRDWAFAEEWIQKLKRELDNSRQNTPAGDVASPPAEPGHSLLLGEASNAVNSVITSAAVIFQPEDDDGGAYAETEPPLDDSSFTFTAPPPSDYTATVDASGASTPDAAQGDPVSHSHTQTELTARNRSSSATFIPLLSFGRFDIS</sequence>
<evidence type="ECO:0000259" key="3">
    <source>
        <dbReference type="Pfam" id="PF20153"/>
    </source>
</evidence>
<dbReference type="EMBL" id="ML211309">
    <property type="protein sequence ID" value="TFK84548.1"/>
    <property type="molecule type" value="Genomic_DNA"/>
</dbReference>
<dbReference type="InterPro" id="IPR045338">
    <property type="entry name" value="DUF6535"/>
</dbReference>
<proteinExistence type="predicted"/>
<feature type="region of interest" description="Disordered" evidence="1">
    <location>
        <begin position="727"/>
        <end position="788"/>
    </location>
</feature>
<keyword evidence="5" id="KW-1185">Reference proteome</keyword>
<dbReference type="AlphaFoldDB" id="A0A5C3P7K2"/>